<comment type="caution">
    <text evidence="1">The sequence shown here is derived from an EMBL/GenBank/DDBJ whole genome shotgun (WGS) entry which is preliminary data.</text>
</comment>
<evidence type="ECO:0000313" key="1">
    <source>
        <dbReference type="EMBL" id="CAA7263891.1"/>
    </source>
</evidence>
<protein>
    <submittedName>
        <fullName evidence="1">Uncharacterized protein</fullName>
    </submittedName>
</protein>
<reference evidence="1 2" key="1">
    <citation type="submission" date="2020-01" db="EMBL/GenBank/DDBJ databases">
        <authorList>
            <person name="Gupta K D."/>
        </authorList>
    </citation>
    <scope>NUCLEOTIDE SEQUENCE [LARGE SCALE GENOMIC DNA]</scope>
</reference>
<dbReference type="AlphaFoldDB" id="A0A8S0VZN3"/>
<gene>
    <name evidence="1" type="ORF">AAE3_LOCUS6194</name>
</gene>
<evidence type="ECO:0000313" key="2">
    <source>
        <dbReference type="Proteomes" id="UP000467700"/>
    </source>
</evidence>
<dbReference type="Proteomes" id="UP000467700">
    <property type="component" value="Unassembled WGS sequence"/>
</dbReference>
<organism evidence="1 2">
    <name type="scientific">Cyclocybe aegerita</name>
    <name type="common">Black poplar mushroom</name>
    <name type="synonym">Agrocybe aegerita</name>
    <dbReference type="NCBI Taxonomy" id="1973307"/>
    <lineage>
        <taxon>Eukaryota</taxon>
        <taxon>Fungi</taxon>
        <taxon>Dikarya</taxon>
        <taxon>Basidiomycota</taxon>
        <taxon>Agaricomycotina</taxon>
        <taxon>Agaricomycetes</taxon>
        <taxon>Agaricomycetidae</taxon>
        <taxon>Agaricales</taxon>
        <taxon>Agaricineae</taxon>
        <taxon>Bolbitiaceae</taxon>
        <taxon>Cyclocybe</taxon>
    </lineage>
</organism>
<dbReference type="EMBL" id="CACVBS010000042">
    <property type="protein sequence ID" value="CAA7263891.1"/>
    <property type="molecule type" value="Genomic_DNA"/>
</dbReference>
<keyword evidence="2" id="KW-1185">Reference proteome</keyword>
<sequence length="112" mass="12248">MRALASYIPAHTYHPQPLFLILPARPSKRPPLDDPLHRSSILARPPPYIQPLRSQPGPSLCLVFQSATAPSTPIGQYDAPTAVALPLSRRTGFLFSRVQMAADLVILVWNAG</sequence>
<name>A0A8S0VZN3_CYCAE</name>
<accession>A0A8S0VZN3</accession>
<proteinExistence type="predicted"/>